<sequence>MKLLRYQYPTAHSLRALNQRVGCGAPGLSRLSGALDDLLGSASTSVETVPVDLFEAEEGYFARFELPGMKKDSIGLRLEEGVLTIEPIDATAEGGPRFERSISIPDGVDHGKVGANYESGILTVSMPKEEARKPRQITVE</sequence>
<dbReference type="InterPro" id="IPR031107">
    <property type="entry name" value="Small_HSP"/>
</dbReference>
<dbReference type="HOGENOM" id="CLU_046737_12_1_0"/>
<dbReference type="KEGG" id="caa:Caka_2485"/>
<reference evidence="4 5" key="1">
    <citation type="journal article" date="2010" name="Stand. Genomic Sci.">
        <title>Complete genome sequence of Coraliomargarita akajimensis type strain (04OKA010-24).</title>
        <authorList>
            <person name="Mavromatis K."/>
            <person name="Abt B."/>
            <person name="Brambilla E."/>
            <person name="Lapidus A."/>
            <person name="Copeland A."/>
            <person name="Deshpande S."/>
            <person name="Nolan M."/>
            <person name="Lucas S."/>
            <person name="Tice H."/>
            <person name="Cheng J.F."/>
            <person name="Han C."/>
            <person name="Detter J.C."/>
            <person name="Woyke T."/>
            <person name="Goodwin L."/>
            <person name="Pitluck S."/>
            <person name="Held B."/>
            <person name="Brettin T."/>
            <person name="Tapia R."/>
            <person name="Ivanova N."/>
            <person name="Mikhailova N."/>
            <person name="Pati A."/>
            <person name="Liolios K."/>
            <person name="Chen A."/>
            <person name="Palaniappan K."/>
            <person name="Land M."/>
            <person name="Hauser L."/>
            <person name="Chang Y.J."/>
            <person name="Jeffries C.D."/>
            <person name="Rohde M."/>
            <person name="Goker M."/>
            <person name="Bristow J."/>
            <person name="Eisen J.A."/>
            <person name="Markowitz V."/>
            <person name="Hugenholtz P."/>
            <person name="Klenk H.P."/>
            <person name="Kyrpides N.C."/>
        </authorList>
    </citation>
    <scope>NUCLEOTIDE SEQUENCE [LARGE SCALE GENOMIC DNA]</scope>
    <source>
        <strain evidence="5">DSM 45221 / IAM 15411 / JCM 23193 / KCTC 12865</strain>
    </source>
</reference>
<dbReference type="AlphaFoldDB" id="D5ENM5"/>
<keyword evidence="5" id="KW-1185">Reference proteome</keyword>
<dbReference type="PROSITE" id="PS01031">
    <property type="entry name" value="SHSP"/>
    <property type="match status" value="1"/>
</dbReference>
<evidence type="ECO:0000313" key="4">
    <source>
        <dbReference type="EMBL" id="ADE55501.1"/>
    </source>
</evidence>
<evidence type="ECO:0000256" key="1">
    <source>
        <dbReference type="PROSITE-ProRule" id="PRU00285"/>
    </source>
</evidence>
<dbReference type="Gene3D" id="2.60.40.790">
    <property type="match status" value="1"/>
</dbReference>
<evidence type="ECO:0000259" key="3">
    <source>
        <dbReference type="PROSITE" id="PS01031"/>
    </source>
</evidence>
<feature type="domain" description="SHSP" evidence="3">
    <location>
        <begin position="42"/>
        <end position="140"/>
    </location>
</feature>
<evidence type="ECO:0000256" key="2">
    <source>
        <dbReference type="RuleBase" id="RU003616"/>
    </source>
</evidence>
<dbReference type="Proteomes" id="UP000000925">
    <property type="component" value="Chromosome"/>
</dbReference>
<dbReference type="SUPFAM" id="SSF49764">
    <property type="entry name" value="HSP20-like chaperones"/>
    <property type="match status" value="1"/>
</dbReference>
<protein>
    <submittedName>
        <fullName evidence="4">Heat shock protein Hsp20</fullName>
    </submittedName>
</protein>
<dbReference type="Pfam" id="PF00011">
    <property type="entry name" value="HSP20"/>
    <property type="match status" value="1"/>
</dbReference>
<dbReference type="EMBL" id="CP001998">
    <property type="protein sequence ID" value="ADE55501.1"/>
    <property type="molecule type" value="Genomic_DNA"/>
</dbReference>
<dbReference type="STRING" id="583355.Caka_2485"/>
<organism evidence="4 5">
    <name type="scientific">Coraliomargarita akajimensis (strain DSM 45221 / IAM 15411 / JCM 23193 / KCTC 12865 / 04OKA010-24)</name>
    <dbReference type="NCBI Taxonomy" id="583355"/>
    <lineage>
        <taxon>Bacteria</taxon>
        <taxon>Pseudomonadati</taxon>
        <taxon>Verrucomicrobiota</taxon>
        <taxon>Opitutia</taxon>
        <taxon>Puniceicoccales</taxon>
        <taxon>Coraliomargaritaceae</taxon>
        <taxon>Coraliomargarita</taxon>
    </lineage>
</organism>
<dbReference type="InterPro" id="IPR002068">
    <property type="entry name" value="A-crystallin/Hsp20_dom"/>
</dbReference>
<comment type="similarity">
    <text evidence="1 2">Belongs to the small heat shock protein (HSP20) family.</text>
</comment>
<dbReference type="CDD" id="cd06464">
    <property type="entry name" value="ACD_sHsps-like"/>
    <property type="match status" value="1"/>
</dbReference>
<dbReference type="PANTHER" id="PTHR11527">
    <property type="entry name" value="HEAT-SHOCK PROTEIN 20 FAMILY MEMBER"/>
    <property type="match status" value="1"/>
</dbReference>
<dbReference type="RefSeq" id="WP_013044223.1">
    <property type="nucleotide sequence ID" value="NC_014008.1"/>
</dbReference>
<name>D5ENM5_CORAD</name>
<dbReference type="eggNOG" id="COG0071">
    <property type="taxonomic scope" value="Bacteria"/>
</dbReference>
<evidence type="ECO:0000313" key="5">
    <source>
        <dbReference type="Proteomes" id="UP000000925"/>
    </source>
</evidence>
<proteinExistence type="inferred from homology"/>
<dbReference type="InterPro" id="IPR008978">
    <property type="entry name" value="HSP20-like_chaperone"/>
</dbReference>
<gene>
    <name evidence="4" type="ordered locus">Caka_2485</name>
</gene>
<accession>D5ENM5</accession>
<keyword evidence="4" id="KW-0346">Stress response</keyword>